<dbReference type="Proteomes" id="UP000053237">
    <property type="component" value="Unassembled WGS sequence"/>
</dbReference>
<evidence type="ECO:0000313" key="3">
    <source>
        <dbReference type="Proteomes" id="UP000053237"/>
    </source>
</evidence>
<dbReference type="InParanoid" id="A0A024G1Y5"/>
<keyword evidence="3" id="KW-1185">Reference proteome</keyword>
<dbReference type="AlphaFoldDB" id="A0A024G1Y5"/>
<name>A0A024G1Y5_9STRA</name>
<dbReference type="OrthoDB" id="79696at2759"/>
<dbReference type="Gene3D" id="1.10.579.10">
    <property type="entry name" value="DNA Cyclobutane Dipyrimidine Photolyase, subunit A, domain 3"/>
    <property type="match status" value="1"/>
</dbReference>
<accession>A0A024G1Y5</accession>
<feature type="compositionally biased region" description="Polar residues" evidence="1">
    <location>
        <begin position="676"/>
        <end position="693"/>
    </location>
</feature>
<protein>
    <recommendedName>
        <fullName evidence="4">Photolyase/cryptochrome alpha/beta domain-containing protein</fullName>
    </recommendedName>
</protein>
<feature type="region of interest" description="Disordered" evidence="1">
    <location>
        <begin position="671"/>
        <end position="694"/>
    </location>
</feature>
<evidence type="ECO:0008006" key="4">
    <source>
        <dbReference type="Google" id="ProtNLM"/>
    </source>
</evidence>
<proteinExistence type="predicted"/>
<evidence type="ECO:0000256" key="1">
    <source>
        <dbReference type="SAM" id="MobiDB-lite"/>
    </source>
</evidence>
<reference evidence="2 3" key="1">
    <citation type="submission" date="2012-05" db="EMBL/GenBank/DDBJ databases">
        <title>Recombination and specialization in a pathogen metapopulation.</title>
        <authorList>
            <person name="Gardiner A."/>
            <person name="Kemen E."/>
            <person name="Schultz-Larsen T."/>
            <person name="MacLean D."/>
            <person name="Van Oosterhout C."/>
            <person name="Jones J.D.G."/>
        </authorList>
    </citation>
    <scope>NUCLEOTIDE SEQUENCE [LARGE SCALE GENOMIC DNA]</scope>
    <source>
        <strain evidence="2 3">Ac Nc2</strain>
    </source>
</reference>
<dbReference type="EMBL" id="CAIX01000010">
    <property type="protein sequence ID" value="CCI40675.1"/>
    <property type="molecule type" value="Genomic_DNA"/>
</dbReference>
<organism evidence="2 3">
    <name type="scientific">Albugo candida</name>
    <dbReference type="NCBI Taxonomy" id="65357"/>
    <lineage>
        <taxon>Eukaryota</taxon>
        <taxon>Sar</taxon>
        <taxon>Stramenopiles</taxon>
        <taxon>Oomycota</taxon>
        <taxon>Peronosporomycetes</taxon>
        <taxon>Albuginales</taxon>
        <taxon>Albuginaceae</taxon>
        <taxon>Albugo</taxon>
    </lineage>
</organism>
<evidence type="ECO:0000313" key="2">
    <source>
        <dbReference type="EMBL" id="CCI40675.1"/>
    </source>
</evidence>
<gene>
    <name evidence="2" type="ORF">BN9_014590</name>
</gene>
<sequence>MQFSTENAQAIGRILLEIDSQQENEQLPFPTKPIRLYKTPCDNYLRVLDTNLEPISSKMLEAIDAFLEKDCSDSKARKKAKIAVTSSQTAAMVELQDALNQNQLTWLESDRIENGQVRPIENRRRDFQGNLLHLIDSACSTSAKLRLHVHHDPGKPILTGEKHVVYWQRNTMRTDETNLGLLNACFLAKALDTAVIVIILLPHSILLPVECAKTATEAYSRASYAEFVNNLQSLGIAAYGITTKSIRSKSTEHPGHDTIGGFELLNVLAMFNPCMIITDDAFNIGSIFEVEALCHLMRENSDKLACPLLAADSQSFVSPRILDRVTRGQEATSSAVDGAICSDKAQFSRIHTELFTESLSNGQIEKDGLNSIIKTLTPSRQSQCQLLELEQGLDKFDLELVDWFIVKGLASKDPFKRLYTASEGINALDSIVSHLSSGPTIQEELRGGGIMSLQPFIRHGTLSSIYVMQRVLSMINLAKARDDRKQFAALKVLQSRAMEYLVRDRDHALYLSMQLSSRLVSRPQQYDSQLESTQLFNFTTTTHSLDPSQSYLDAYIEILPKWVAESCREGAGVGKTIEASKSLYPLEYELSKTEDSYWNDIQAFLYNRHYQHPLMILYWGYTIFKSSSSFLEALMLVERLITKCSLGASTSPDEMFLLWIRLFDISGMDQDRKVSPSPSTSLPQEKPVKTNNQHHAELEAWEERMVEELARQPHLSLCS</sequence>
<comment type="caution">
    <text evidence="2">The sequence shown here is derived from an EMBL/GenBank/DDBJ whole genome shotgun (WGS) entry which is preliminary data.</text>
</comment>
<dbReference type="STRING" id="65357.A0A024G1Y5"/>